<keyword evidence="5" id="KW-0067">ATP-binding</keyword>
<feature type="transmembrane region" description="Helical" evidence="9">
    <location>
        <begin position="524"/>
        <end position="544"/>
    </location>
</feature>
<keyword evidence="3 9" id="KW-0812">Transmembrane</keyword>
<dbReference type="SMART" id="SM00382">
    <property type="entry name" value="AAA"/>
    <property type="match status" value="3"/>
</dbReference>
<feature type="transmembrane region" description="Helical" evidence="9">
    <location>
        <begin position="1075"/>
        <end position="1101"/>
    </location>
</feature>
<dbReference type="PANTHER" id="PTHR48041:SF122">
    <property type="entry name" value="ABC TRANSPORTER DOMAIN-CONTAINING PROTEIN"/>
    <property type="match status" value="1"/>
</dbReference>
<feature type="region of interest" description="Disordered" evidence="8">
    <location>
        <begin position="1"/>
        <end position="28"/>
    </location>
</feature>
<evidence type="ECO:0000256" key="6">
    <source>
        <dbReference type="ARBA" id="ARBA00022989"/>
    </source>
</evidence>
<evidence type="ECO:0000313" key="11">
    <source>
        <dbReference type="EMBL" id="KAJ1644226.1"/>
    </source>
</evidence>
<feature type="compositionally biased region" description="Acidic residues" evidence="8">
    <location>
        <begin position="1"/>
        <end position="10"/>
    </location>
</feature>
<dbReference type="PROSITE" id="PS00211">
    <property type="entry name" value="ABC_TRANSPORTER_1"/>
    <property type="match status" value="3"/>
</dbReference>
<dbReference type="PROSITE" id="PS50893">
    <property type="entry name" value="ABC_TRANSPORTER_2"/>
    <property type="match status" value="3"/>
</dbReference>
<evidence type="ECO:0000256" key="8">
    <source>
        <dbReference type="SAM" id="MobiDB-lite"/>
    </source>
</evidence>
<protein>
    <recommendedName>
        <fullName evidence="10">ABC transporter domain-containing protein</fullName>
    </recommendedName>
</protein>
<evidence type="ECO:0000256" key="3">
    <source>
        <dbReference type="ARBA" id="ARBA00022692"/>
    </source>
</evidence>
<feature type="transmembrane region" description="Helical" evidence="9">
    <location>
        <begin position="1107"/>
        <end position="1128"/>
    </location>
</feature>
<dbReference type="InterPro" id="IPR043926">
    <property type="entry name" value="ABCG_dom"/>
</dbReference>
<dbReference type="InterPro" id="IPR003593">
    <property type="entry name" value="AAA+_ATPase"/>
</dbReference>
<keyword evidence="2" id="KW-0813">Transport</keyword>
<evidence type="ECO:0000256" key="5">
    <source>
        <dbReference type="ARBA" id="ARBA00022840"/>
    </source>
</evidence>
<sequence>MSSYFDEEAMTEGGNNGRASPNTSAAAPDSGEVILKWDNLVYEVKTKVNKQSTVRRILHNISGEVRAGEAIALIGSSGAGKTTLLNALSGRIVGGELSGNILFRGAKRNPGSFKRLSAYVQQDDLMHPLLSVQETLTYASKLRLPNSHYTPEQKAERVNTVIRQLRLESAKNTRIGDAAVRGISGGERKRVSIGTELLTDPKLLFLDEPTSGLDSNSSEMVVELVKKISVEQNTATIMTIHQPSARIFNIFDKVILLSQGRLVYFGPTSESISYFASIGYQCPVHENPADYFVDLMTLDHRSEEALARSQGQVDNLVERFVEYTAQNSTGSNSEKQSVASGYRGKNGMAVYQEDHMPRNNWLYEYCTLARRDWINAGRNTPFVAGQAVQAVFMALLIGFIFFYLKHDALSINNRLGAVFIICVNATFPVIMPMLTLYYKERDIMVRERSSATYRVTSFYMSKLTTFIPIALIANTVFFTGVYFISHLAFDAGKFFIGLATFYSLITVSVAFFLMVGSGIKSQEFGFVVAPIILTIQILFGGLFANPHTITPVLRWIRWVNPVQYAFSSLTQNEFRGLEFVCKAGTQCYTTGAQVIEAYSVGRFTVWQNILLLLMLAFANIIVGYSLLRWTAKPRSIWFDLKEHMQQTETILQWDNLTYKVNTTVDEKAAFRVILNDIHGEVKAGETIAIIGSSGAGKTTLLNALSGRIVGGALTGRVLYRGAQRNPSMFKRSSAYVQQDDIMHPLLTVEETLTYASQLRLPSKVYSSQEKQARVADILKQLRLETIRKTQIGDAKVRGVSGGERKRVSIGTELLTDPSLLFLDEPTSGLDSNSSQLVVELVKDIATQRQMAVLMTIHQPSAKIFNNFDKVILLSQGHLVYFGPTKSAIGYFSQIGYQCPVHENPADFFIDLMTLDFRSDAALVESRTRVAGLVYSFMEYNSKRASQPERARFRYLSDHDVATAEYEANLEIHNRNSWISEYQVLARRDWVNLMRNFSFLISQAVQSLMTALLVGFMFYYLKHDAVSVQNRLGVLYIIALNATFPTIMPALYAFFEERDIMLRERSSGVYRVTTFYVAKATTFVPISLMSSTIFITGVYFISHLTFSAAKFFITLSVLSCLNMVSIAFMLMIGSAVKNMDIAFVVAPAIVTIELLFGGLLANPTSIVPAIRWVRWINPVYYAFSAFIQNEFQGLTFECSALSQCYPNGEQVIAAYGMGRFTILQNTILLLFIGIIFYASGYLAKAMFEQIKDTSGQYASVSQINLQGPSQVVLSWKDVQYKVPEKTILKGVSGYVNAGETVALIGSSGAGKTTLLNALSGRIIGGELTGDISFQGARRNPKTFKQQTAYVEQDDLMHPLLTVEETLGYAAKLRLSSSAYSLRQKTERVNAVIRQLRLEASRNTRIGDAAMRGISGGERKRVSIGTELLTDPRLLFLDEPTSGLDSNSSEMVVELVKKISVEQSIATIMTIHQPNARIFNIFDKVILLSQGGVVYFGPTSSAIQYFAGIGYQCPVHENPADFFVDLMTLDYRSEETLSKSKKRVASLIERFSAHSRKLDNLEDGSTPIKAEVDAADNLSVTIAEHADMIKNGWLLEFAILLRRDWTNIFRNTYYLSSQILQPLVMGVLIGFMFYYLKHDSLGVQNRLGVLYIIIVEATFPVFMPQVALLVDDLLIAIRERSCMSYRLSTYYVSKICTYVPIAVVCNSLFYVTVYFISRLQLDAGKFFIGLAVFYCQIIVTIGLIFTFGGAIKSIAVIYVVSSAAITTQLLFSGLFVNFHSVTKVLRWMRWLNPVYFSFSALGQNEMNDMTIQCEPHTQCFSTGRQALESYSLHNFNIWQNTLFLLLIGLILYICGFVLLHRRTAPRYIYI</sequence>
<feature type="domain" description="ABC transporter" evidence="10">
    <location>
        <begin position="35"/>
        <end position="284"/>
    </location>
</feature>
<keyword evidence="12" id="KW-1185">Reference proteome</keyword>
<keyword evidence="4" id="KW-0547">Nucleotide-binding</keyword>
<feature type="transmembrane region" description="Helical" evidence="9">
    <location>
        <begin position="494"/>
        <end position="515"/>
    </location>
</feature>
<feature type="domain" description="ABC transporter" evidence="10">
    <location>
        <begin position="1272"/>
        <end position="1513"/>
    </location>
</feature>
<gene>
    <name evidence="11" type="ORF">LPJ64_004078</name>
</gene>
<feature type="transmembrane region" description="Helical" evidence="9">
    <location>
        <begin position="380"/>
        <end position="404"/>
    </location>
</feature>
<dbReference type="Pfam" id="PF19055">
    <property type="entry name" value="ABC2_membrane_7"/>
    <property type="match status" value="3"/>
</dbReference>
<evidence type="ECO:0000256" key="9">
    <source>
        <dbReference type="SAM" id="Phobius"/>
    </source>
</evidence>
<evidence type="ECO:0000256" key="7">
    <source>
        <dbReference type="ARBA" id="ARBA00023136"/>
    </source>
</evidence>
<evidence type="ECO:0000313" key="12">
    <source>
        <dbReference type="Proteomes" id="UP001145021"/>
    </source>
</evidence>
<feature type="transmembrane region" description="Helical" evidence="9">
    <location>
        <begin position="459"/>
        <end position="482"/>
    </location>
</feature>
<dbReference type="InterPro" id="IPR003439">
    <property type="entry name" value="ABC_transporter-like_ATP-bd"/>
</dbReference>
<dbReference type="PANTHER" id="PTHR48041">
    <property type="entry name" value="ABC TRANSPORTER G FAMILY MEMBER 28"/>
    <property type="match status" value="1"/>
</dbReference>
<feature type="transmembrane region" description="Helical" evidence="9">
    <location>
        <begin position="1221"/>
        <end position="1242"/>
    </location>
</feature>
<comment type="caution">
    <text evidence="11">The sequence shown here is derived from an EMBL/GenBank/DDBJ whole genome shotgun (WGS) entry which is preliminary data.</text>
</comment>
<feature type="transmembrane region" description="Helical" evidence="9">
    <location>
        <begin position="1835"/>
        <end position="1857"/>
    </location>
</feature>
<dbReference type="InterPro" id="IPR027417">
    <property type="entry name" value="P-loop_NTPase"/>
</dbReference>
<feature type="transmembrane region" description="Helical" evidence="9">
    <location>
        <begin position="996"/>
        <end position="1020"/>
    </location>
</feature>
<name>A0A9W8CJF2_9FUNG</name>
<feature type="transmembrane region" description="Helical" evidence="9">
    <location>
        <begin position="1032"/>
        <end position="1054"/>
    </location>
</feature>
<dbReference type="GO" id="GO:0016020">
    <property type="term" value="C:membrane"/>
    <property type="evidence" value="ECO:0007669"/>
    <property type="project" value="UniProtKB-SubCell"/>
</dbReference>
<dbReference type="GO" id="GO:0005524">
    <property type="term" value="F:ATP binding"/>
    <property type="evidence" value="ECO:0007669"/>
    <property type="project" value="UniProtKB-KW"/>
</dbReference>
<reference evidence="11" key="1">
    <citation type="submission" date="2022-07" db="EMBL/GenBank/DDBJ databases">
        <title>Phylogenomic reconstructions and comparative analyses of Kickxellomycotina fungi.</title>
        <authorList>
            <person name="Reynolds N.K."/>
            <person name="Stajich J.E."/>
            <person name="Barry K."/>
            <person name="Grigoriev I.V."/>
            <person name="Crous P."/>
            <person name="Smith M.E."/>
        </authorList>
    </citation>
    <scope>NUCLEOTIDE SEQUENCE</scope>
    <source>
        <strain evidence="11">NBRC 105413</strain>
    </source>
</reference>
<feature type="transmembrane region" description="Helical" evidence="9">
    <location>
        <begin position="1689"/>
        <end position="1714"/>
    </location>
</feature>
<keyword evidence="6 9" id="KW-1133">Transmembrane helix</keyword>
<dbReference type="InterPro" id="IPR013525">
    <property type="entry name" value="ABC2_TM"/>
</dbReference>
<feature type="transmembrane region" description="Helical" evidence="9">
    <location>
        <begin position="1140"/>
        <end position="1160"/>
    </location>
</feature>
<dbReference type="Gene3D" id="3.40.50.300">
    <property type="entry name" value="P-loop containing nucleotide triphosphate hydrolases"/>
    <property type="match status" value="3"/>
</dbReference>
<evidence type="ECO:0000256" key="4">
    <source>
        <dbReference type="ARBA" id="ARBA00022741"/>
    </source>
</evidence>
<feature type="transmembrane region" description="Helical" evidence="9">
    <location>
        <begin position="1726"/>
        <end position="1746"/>
    </location>
</feature>
<feature type="transmembrane region" description="Helical" evidence="9">
    <location>
        <begin position="416"/>
        <end position="438"/>
    </location>
</feature>
<dbReference type="Pfam" id="PF01061">
    <property type="entry name" value="ABC2_membrane"/>
    <property type="match status" value="3"/>
</dbReference>
<feature type="transmembrane region" description="Helical" evidence="9">
    <location>
        <begin position="1753"/>
        <end position="1776"/>
    </location>
</feature>
<feature type="transmembrane region" description="Helical" evidence="9">
    <location>
        <begin position="1610"/>
        <end position="1634"/>
    </location>
</feature>
<dbReference type="GO" id="GO:0016887">
    <property type="term" value="F:ATP hydrolysis activity"/>
    <property type="evidence" value="ECO:0007669"/>
    <property type="project" value="InterPro"/>
</dbReference>
<dbReference type="Proteomes" id="UP001145021">
    <property type="component" value="Unassembled WGS sequence"/>
</dbReference>
<evidence type="ECO:0000259" key="10">
    <source>
        <dbReference type="PROSITE" id="PS50893"/>
    </source>
</evidence>
<dbReference type="EMBL" id="JANBOH010000182">
    <property type="protein sequence ID" value="KAJ1644226.1"/>
    <property type="molecule type" value="Genomic_DNA"/>
</dbReference>
<comment type="subcellular location">
    <subcellularLocation>
        <location evidence="1">Membrane</location>
        <topology evidence="1">Multi-pass membrane protein</topology>
    </subcellularLocation>
</comment>
<keyword evidence="7 9" id="KW-0472">Membrane</keyword>
<dbReference type="InterPro" id="IPR017871">
    <property type="entry name" value="ABC_transporter-like_CS"/>
</dbReference>
<proteinExistence type="predicted"/>
<feature type="transmembrane region" description="Helical" evidence="9">
    <location>
        <begin position="1646"/>
        <end position="1668"/>
    </location>
</feature>
<feature type="transmembrane region" description="Helical" evidence="9">
    <location>
        <begin position="609"/>
        <end position="627"/>
    </location>
</feature>
<organism evidence="11 12">
    <name type="scientific">Coemansia asiatica</name>
    <dbReference type="NCBI Taxonomy" id="1052880"/>
    <lineage>
        <taxon>Eukaryota</taxon>
        <taxon>Fungi</taxon>
        <taxon>Fungi incertae sedis</taxon>
        <taxon>Zoopagomycota</taxon>
        <taxon>Kickxellomycotina</taxon>
        <taxon>Kickxellomycetes</taxon>
        <taxon>Kickxellales</taxon>
        <taxon>Kickxellaceae</taxon>
        <taxon>Coemansia</taxon>
    </lineage>
</organism>
<dbReference type="SUPFAM" id="SSF52540">
    <property type="entry name" value="P-loop containing nucleoside triphosphate hydrolases"/>
    <property type="match status" value="3"/>
</dbReference>
<evidence type="ECO:0000256" key="2">
    <source>
        <dbReference type="ARBA" id="ARBA00022448"/>
    </source>
</evidence>
<dbReference type="InterPro" id="IPR050352">
    <property type="entry name" value="ABCG_transporters"/>
</dbReference>
<evidence type="ECO:0000256" key="1">
    <source>
        <dbReference type="ARBA" id="ARBA00004141"/>
    </source>
</evidence>
<dbReference type="GO" id="GO:0140359">
    <property type="term" value="F:ABC-type transporter activity"/>
    <property type="evidence" value="ECO:0007669"/>
    <property type="project" value="InterPro"/>
</dbReference>
<feature type="domain" description="ABC transporter" evidence="10">
    <location>
        <begin position="651"/>
        <end position="900"/>
    </location>
</feature>
<accession>A0A9W8CJF2</accession>
<dbReference type="Pfam" id="PF00005">
    <property type="entry name" value="ABC_tran"/>
    <property type="match status" value="3"/>
</dbReference>